<evidence type="ECO:0000313" key="3">
    <source>
        <dbReference type="Proteomes" id="UP000429958"/>
    </source>
</evidence>
<reference evidence="2 3" key="1">
    <citation type="submission" date="2019-08" db="EMBL/GenBank/DDBJ databases">
        <title>In-depth cultivation of the pig gut microbiome towards novel bacterial diversity and tailored functional studies.</title>
        <authorList>
            <person name="Wylensek D."/>
            <person name="Hitch T.C.A."/>
            <person name="Clavel T."/>
        </authorList>
    </citation>
    <scope>NUCLEOTIDE SEQUENCE [LARGE SCALE GENOMIC DNA]</scope>
    <source>
        <strain evidence="2 3">WCA-389-WT-23D1</strain>
    </source>
</reference>
<dbReference type="InterPro" id="IPR043964">
    <property type="entry name" value="P-loop_TraG"/>
</dbReference>
<dbReference type="EMBL" id="VUMD01000004">
    <property type="protein sequence ID" value="MSS36016.1"/>
    <property type="molecule type" value="Genomic_DNA"/>
</dbReference>
<dbReference type="Gene3D" id="1.10.8.730">
    <property type="match status" value="1"/>
</dbReference>
<dbReference type="InterPro" id="IPR051162">
    <property type="entry name" value="T4SS_component"/>
</dbReference>
<accession>A0A7X2NJG1</accession>
<proteinExistence type="predicted"/>
<comment type="caution">
    <text evidence="2">The sequence shown here is derived from an EMBL/GenBank/DDBJ whole genome shotgun (WGS) entry which is preliminary data.</text>
</comment>
<evidence type="ECO:0000313" key="2">
    <source>
        <dbReference type="EMBL" id="MSS36016.1"/>
    </source>
</evidence>
<dbReference type="AlphaFoldDB" id="A0A7X2NJG1"/>
<dbReference type="PANTHER" id="PTHR30121">
    <property type="entry name" value="UNCHARACTERIZED PROTEIN YJGR-RELATED"/>
    <property type="match status" value="1"/>
</dbReference>
<organism evidence="2 3">
    <name type="scientific">Clostridium porci</name>
    <dbReference type="NCBI Taxonomy" id="2605778"/>
    <lineage>
        <taxon>Bacteria</taxon>
        <taxon>Bacillati</taxon>
        <taxon>Bacillota</taxon>
        <taxon>Clostridia</taxon>
        <taxon>Eubacteriales</taxon>
        <taxon>Clostridiaceae</taxon>
        <taxon>Clostridium</taxon>
    </lineage>
</organism>
<protein>
    <submittedName>
        <fullName evidence="2">DUF87 domain-containing protein</fullName>
    </submittedName>
</protein>
<dbReference type="SUPFAM" id="SSF52540">
    <property type="entry name" value="P-loop containing nucleoside triphosphate hydrolases"/>
    <property type="match status" value="1"/>
</dbReference>
<sequence length="803" mass="91589">MELSTKKKLTRAERKQIEAAIARANRTDKKEKSAQDSIPYQRMWPDGICRVTDTRYTKTIQYQDINYQLSQNEDKTAIFESWCDFLNYFDSSVQFQLSFVNLSASQETFARSITIPPCGDEFDAIRAEYAEMLQNQLARGNNGLIKTKYLTFGIEADNLRTAKPRLERIETDLLNNFKRLGVVAAPLNGYDRLRVMHDILRMDEQEPFRFSWDWLAPSGLSTKDFIAPSSFEFKTGRMFRMGKKLGAVSFVQILAPELNDRMLADFLDMESSIIVNLHVQSMDQVNAIKTVKRKITDLDKSKIEEQKKAVRAGYDMDIIPSDLATYGAEAKKLLQDLQSRNERMFLLTFLIMNTADTPRQLDNNIFQTSSIAQKYNCALTRLDFQQEEGLMSSLPLGMNQIEIQRGLTTSSVAIFVPFTTQELFQSGMEALYYGINALSNNLIMVDRKLLKNPNGLILGTPGSGKSFSAKREITNAFLICPKDDIIICDPEGEYTPLVERLSGQVIKLSPTGKGYDGLPCYINPMDLNLDYSDDDNPLSLKSDFILSLCELIVGGKDGLAPVEKTIIDRCVRIVYRDYLNDPKPENMPILEDLYNALRAQDEKEAQYIATALEIYVTGSLNVFNHHTNVDVNSRIVCYDIKELGKQLKKIGMLVVQDQVWNRVTINRAAHKTTRYYLDEFHLLLKEEQTASYSVEIWKRYRKWGGIPTGITQNVKDLLSSREVENIFENSDFIYMLNQAAGDRQILAKQLNISPHQLSYVTHSGEGEGLLFYGNTILPFVDHFPKDTELYRVMTTKPQEVAKE</sequence>
<name>A0A7X2NJG1_9CLOT</name>
<dbReference type="Gene3D" id="3.40.50.300">
    <property type="entry name" value="P-loop containing nucleotide triphosphate hydrolases"/>
    <property type="match status" value="1"/>
</dbReference>
<dbReference type="NCBIfam" id="NF045971">
    <property type="entry name" value="conju_CD1110"/>
    <property type="match status" value="1"/>
</dbReference>
<evidence type="ECO:0000259" key="1">
    <source>
        <dbReference type="Pfam" id="PF19044"/>
    </source>
</evidence>
<keyword evidence="3" id="KW-1185">Reference proteome</keyword>
<feature type="domain" description="TraG P-loop" evidence="1">
    <location>
        <begin position="446"/>
        <end position="739"/>
    </location>
</feature>
<dbReference type="InterPro" id="IPR027417">
    <property type="entry name" value="P-loop_NTPase"/>
</dbReference>
<dbReference type="Pfam" id="PF19044">
    <property type="entry name" value="P-loop_TraG"/>
    <property type="match status" value="1"/>
</dbReference>
<gene>
    <name evidence="2" type="ORF">FYJ39_05350</name>
</gene>
<dbReference type="Proteomes" id="UP000429958">
    <property type="component" value="Unassembled WGS sequence"/>
</dbReference>
<dbReference type="PANTHER" id="PTHR30121:SF6">
    <property type="entry name" value="SLR6007 PROTEIN"/>
    <property type="match status" value="1"/>
</dbReference>